<accession>G4Z7S9</accession>
<organism evidence="1 2">
    <name type="scientific">Phytophthora sojae (strain P6497)</name>
    <name type="common">Soybean stem and root rot agent</name>
    <name type="synonym">Phytophthora megasperma f. sp. glycines</name>
    <dbReference type="NCBI Taxonomy" id="1094619"/>
    <lineage>
        <taxon>Eukaryota</taxon>
        <taxon>Sar</taxon>
        <taxon>Stramenopiles</taxon>
        <taxon>Oomycota</taxon>
        <taxon>Peronosporomycetes</taxon>
        <taxon>Peronosporales</taxon>
        <taxon>Peronosporaceae</taxon>
        <taxon>Phytophthora</taxon>
    </lineage>
</organism>
<feature type="non-terminal residue" evidence="1">
    <location>
        <position position="325"/>
    </location>
</feature>
<keyword evidence="2" id="KW-1185">Reference proteome</keyword>
<sequence length="325" mass="37643">MDAEECRRRVQEAKSQRAFPPSVLYPELTSWKDDMAPLSKLFSRPIYVHRTVDLVDAKCDLLYVRYECAVSTGTCFTTISPAYLQKHLEFLLHFPFVLSKLQVLLHTPNGLSSALATVERRRQSRYYKLYTLFADRVRRRNANADYVSSTPPTCSQYASDNAPPTTQTLTAFWMEFTTIYSPLCKNLMKHLKIRRALRIDHSVKFCKRLKIWTGSGKRDGMANCKMLLLAQNEIGQVDGRCLTRSENNDETEELLKLFGDRVWTKQDPFHVIQRITEKVKSTKRKWLSKELSNALYTVDRKLRLVDEMEKGFLRAVRSVALADVN</sequence>
<dbReference type="AlphaFoldDB" id="G4Z7S9"/>
<dbReference type="OMA" id="RNANADY"/>
<dbReference type="KEGG" id="psoj:PHYSODRAFT_406228"/>
<proteinExistence type="predicted"/>
<name>G4Z7S9_PHYSP</name>
<evidence type="ECO:0000313" key="1">
    <source>
        <dbReference type="EMBL" id="EGZ21832.1"/>
    </source>
</evidence>
<reference evidence="1 2" key="1">
    <citation type="journal article" date="2006" name="Science">
        <title>Phytophthora genome sequences uncover evolutionary origins and mechanisms of pathogenesis.</title>
        <authorList>
            <person name="Tyler B.M."/>
            <person name="Tripathy S."/>
            <person name="Zhang X."/>
            <person name="Dehal P."/>
            <person name="Jiang R.H."/>
            <person name="Aerts A."/>
            <person name="Arredondo F.D."/>
            <person name="Baxter L."/>
            <person name="Bensasson D."/>
            <person name="Beynon J.L."/>
            <person name="Chapman J."/>
            <person name="Damasceno C.M."/>
            <person name="Dorrance A.E."/>
            <person name="Dou D."/>
            <person name="Dickerman A.W."/>
            <person name="Dubchak I.L."/>
            <person name="Garbelotto M."/>
            <person name="Gijzen M."/>
            <person name="Gordon S.G."/>
            <person name="Govers F."/>
            <person name="Grunwald N.J."/>
            <person name="Huang W."/>
            <person name="Ivors K.L."/>
            <person name="Jones R.W."/>
            <person name="Kamoun S."/>
            <person name="Krampis K."/>
            <person name="Lamour K.H."/>
            <person name="Lee M.K."/>
            <person name="McDonald W.H."/>
            <person name="Medina M."/>
            <person name="Meijer H.J."/>
            <person name="Nordberg E.K."/>
            <person name="Maclean D.J."/>
            <person name="Ospina-Giraldo M.D."/>
            <person name="Morris P.F."/>
            <person name="Phuntumart V."/>
            <person name="Putnam N.H."/>
            <person name="Rash S."/>
            <person name="Rose J.K."/>
            <person name="Sakihama Y."/>
            <person name="Salamov A.A."/>
            <person name="Savidor A."/>
            <person name="Scheuring C.F."/>
            <person name="Smith B.M."/>
            <person name="Sobral B.W."/>
            <person name="Terry A."/>
            <person name="Torto-Alalibo T.A."/>
            <person name="Win J."/>
            <person name="Xu Z."/>
            <person name="Zhang H."/>
            <person name="Grigoriev I.V."/>
            <person name="Rokhsar D.S."/>
            <person name="Boore J.L."/>
        </authorList>
    </citation>
    <scope>NUCLEOTIDE SEQUENCE [LARGE SCALE GENOMIC DNA]</scope>
    <source>
        <strain evidence="1 2">P6497</strain>
    </source>
</reference>
<gene>
    <name evidence="1" type="ORF">PHYSODRAFT_406228</name>
</gene>
<dbReference type="Proteomes" id="UP000002640">
    <property type="component" value="Unassembled WGS sequence"/>
</dbReference>
<evidence type="ECO:0000313" key="2">
    <source>
        <dbReference type="Proteomes" id="UP000002640"/>
    </source>
</evidence>
<dbReference type="EMBL" id="JH159153">
    <property type="protein sequence ID" value="EGZ21832.1"/>
    <property type="molecule type" value="Genomic_DNA"/>
</dbReference>
<dbReference type="GeneID" id="20651460"/>
<dbReference type="RefSeq" id="XP_009524549.1">
    <property type="nucleotide sequence ID" value="XM_009526254.1"/>
</dbReference>
<dbReference type="InParanoid" id="G4Z7S9"/>
<protein>
    <submittedName>
        <fullName evidence="1">Uncharacterized protein</fullName>
    </submittedName>
</protein>